<evidence type="ECO:0000313" key="8">
    <source>
        <dbReference type="EMBL" id="KAK1792953.1"/>
    </source>
</evidence>
<feature type="region of interest" description="Disordered" evidence="6">
    <location>
        <begin position="1"/>
        <end position="60"/>
    </location>
</feature>
<feature type="region of interest" description="Disordered" evidence="6">
    <location>
        <begin position="144"/>
        <end position="222"/>
    </location>
</feature>
<feature type="compositionally biased region" description="Basic and acidic residues" evidence="6">
    <location>
        <begin position="177"/>
        <end position="187"/>
    </location>
</feature>
<dbReference type="GO" id="GO:0051018">
    <property type="term" value="F:protein kinase A binding"/>
    <property type="evidence" value="ECO:0007669"/>
    <property type="project" value="InterPro"/>
</dbReference>
<feature type="domain" description="A kinase-anchoring proteins AKAP-5 and AKAP-12 calmodulin (CaM)-binding" evidence="7">
    <location>
        <begin position="490"/>
        <end position="510"/>
    </location>
</feature>
<protein>
    <recommendedName>
        <fullName evidence="7">A kinase-anchoring proteins AKAP-5 and AKAP-12 calmodulin (CaM)-binding domain-containing protein</fullName>
    </recommendedName>
</protein>
<feature type="region of interest" description="Disordered" evidence="6">
    <location>
        <begin position="439"/>
        <end position="569"/>
    </location>
</feature>
<dbReference type="GO" id="GO:0005737">
    <property type="term" value="C:cytoplasm"/>
    <property type="evidence" value="ECO:0007669"/>
    <property type="project" value="TreeGrafter"/>
</dbReference>
<evidence type="ECO:0000256" key="4">
    <source>
        <dbReference type="ARBA" id="ARBA00023136"/>
    </source>
</evidence>
<reference evidence="8" key="1">
    <citation type="submission" date="2023-03" db="EMBL/GenBank/DDBJ databases">
        <title>Electrophorus voltai genome.</title>
        <authorList>
            <person name="Bian C."/>
        </authorList>
    </citation>
    <scope>NUCLEOTIDE SEQUENCE</scope>
    <source>
        <strain evidence="8">CB-2022</strain>
        <tissue evidence="8">Muscle</tissue>
    </source>
</reference>
<dbReference type="EMBL" id="JAROKS010000018">
    <property type="protein sequence ID" value="KAK1792953.1"/>
    <property type="molecule type" value="Genomic_DNA"/>
</dbReference>
<evidence type="ECO:0000259" key="7">
    <source>
        <dbReference type="PROSITE" id="PS51893"/>
    </source>
</evidence>
<dbReference type="InterPro" id="IPR001573">
    <property type="entry name" value="AKAP_WSK"/>
</dbReference>
<evidence type="ECO:0000256" key="5">
    <source>
        <dbReference type="ARBA" id="ARBA00023288"/>
    </source>
</evidence>
<evidence type="ECO:0000313" key="9">
    <source>
        <dbReference type="Proteomes" id="UP001239994"/>
    </source>
</evidence>
<feature type="compositionally biased region" description="Basic and acidic residues" evidence="6">
    <location>
        <begin position="386"/>
        <end position="396"/>
    </location>
</feature>
<keyword evidence="2" id="KW-0597">Phosphoprotein</keyword>
<dbReference type="Pfam" id="PF03832">
    <property type="entry name" value="WSK"/>
    <property type="match status" value="1"/>
</dbReference>
<feature type="compositionally biased region" description="Basic and acidic residues" evidence="6">
    <location>
        <begin position="442"/>
        <end position="457"/>
    </location>
</feature>
<dbReference type="InterPro" id="IPR028540">
    <property type="entry name" value="AKAP12"/>
</dbReference>
<dbReference type="GO" id="GO:0010739">
    <property type="term" value="P:positive regulation of protein kinase A signaling"/>
    <property type="evidence" value="ECO:0007669"/>
    <property type="project" value="InterPro"/>
</dbReference>
<dbReference type="Proteomes" id="UP001239994">
    <property type="component" value="Unassembled WGS sequence"/>
</dbReference>
<feature type="compositionally biased region" description="Polar residues" evidence="6">
    <location>
        <begin position="197"/>
        <end position="206"/>
    </location>
</feature>
<keyword evidence="3" id="KW-0112">Calmodulin-binding</keyword>
<keyword evidence="4" id="KW-0472">Membrane</keyword>
<dbReference type="GO" id="GO:0016020">
    <property type="term" value="C:membrane"/>
    <property type="evidence" value="ECO:0007669"/>
    <property type="project" value="UniProtKB-SubCell"/>
</dbReference>
<dbReference type="GO" id="GO:0007165">
    <property type="term" value="P:signal transduction"/>
    <property type="evidence" value="ECO:0007669"/>
    <property type="project" value="TreeGrafter"/>
</dbReference>
<keyword evidence="9" id="KW-1185">Reference proteome</keyword>
<feature type="compositionally biased region" description="Polar residues" evidence="6">
    <location>
        <begin position="153"/>
        <end position="164"/>
    </location>
</feature>
<organism evidence="8 9">
    <name type="scientific">Electrophorus voltai</name>
    <dbReference type="NCBI Taxonomy" id="2609070"/>
    <lineage>
        <taxon>Eukaryota</taxon>
        <taxon>Metazoa</taxon>
        <taxon>Chordata</taxon>
        <taxon>Craniata</taxon>
        <taxon>Vertebrata</taxon>
        <taxon>Euteleostomi</taxon>
        <taxon>Actinopterygii</taxon>
        <taxon>Neopterygii</taxon>
        <taxon>Teleostei</taxon>
        <taxon>Ostariophysi</taxon>
        <taxon>Gymnotiformes</taxon>
        <taxon>Gymnotoidei</taxon>
        <taxon>Gymnotidae</taxon>
        <taxon>Electrophorus</taxon>
    </lineage>
</organism>
<dbReference type="PANTHER" id="PTHR23209:SF4">
    <property type="entry name" value="A-KINASE ANCHOR PROTEIN 12"/>
    <property type="match status" value="1"/>
</dbReference>
<feature type="region of interest" description="Disordered" evidence="6">
    <location>
        <begin position="385"/>
        <end position="415"/>
    </location>
</feature>
<evidence type="ECO:0000256" key="1">
    <source>
        <dbReference type="ARBA" id="ARBA00004635"/>
    </source>
</evidence>
<feature type="compositionally biased region" description="Basic and acidic residues" evidence="6">
    <location>
        <begin position="266"/>
        <end position="293"/>
    </location>
</feature>
<dbReference type="AlphaFoldDB" id="A0AAD8Z7R9"/>
<dbReference type="GO" id="GO:0005516">
    <property type="term" value="F:calmodulin binding"/>
    <property type="evidence" value="ECO:0007669"/>
    <property type="project" value="UniProtKB-KW"/>
</dbReference>
<name>A0AAD8Z7R9_9TELE</name>
<comment type="subcellular location">
    <subcellularLocation>
        <location evidence="1">Membrane</location>
        <topology evidence="1">Lipid-anchor</topology>
    </subcellularLocation>
</comment>
<feature type="compositionally biased region" description="Basic residues" evidence="6">
    <location>
        <begin position="495"/>
        <end position="507"/>
    </location>
</feature>
<gene>
    <name evidence="8" type="ORF">P4O66_001677</name>
</gene>
<comment type="caution">
    <text evidence="8">The sequence shown here is derived from an EMBL/GenBank/DDBJ whole genome shotgun (WGS) entry which is preliminary data.</text>
</comment>
<dbReference type="PROSITE" id="PS51893">
    <property type="entry name" value="AKAP_CAM_BD"/>
    <property type="match status" value="1"/>
</dbReference>
<feature type="compositionally biased region" description="Polar residues" evidence="6">
    <location>
        <begin position="511"/>
        <end position="521"/>
    </location>
</feature>
<feature type="compositionally biased region" description="Basic and acidic residues" evidence="6">
    <location>
        <begin position="709"/>
        <end position="723"/>
    </location>
</feature>
<accession>A0AAD8Z7R9</accession>
<keyword evidence="5" id="KW-0449">Lipoprotein</keyword>
<dbReference type="GO" id="GO:0090036">
    <property type="term" value="P:regulation of protein kinase C signaling"/>
    <property type="evidence" value="ECO:0007669"/>
    <property type="project" value="InterPro"/>
</dbReference>
<proteinExistence type="predicted"/>
<sequence>MGATSSSQRFGKFEEEDDEQNTGPNKAQDDIAEDKNNGQDSGLKEKNENQSEELNGHCEDRVIGDVGSGIVTLKEDGVEIEDLQGYVSETNADNVGKETVNADGMTMKEGTEADSKLNDIEVGFKKIFRFVGFKFTLKKDKCDTTASEERVTNKQYAKITSPSKDSNDTTEESSVCIRERDAEEMQKESINGKISVESKNSDLSPKTDSEMPGGQISEITDYNEQVIPDKELVKEVPASLEPEEPTSQIKRFFTQGIWLSVRKRRKGEEASKENRDEEIKITDKEEGETFDRAAQEDSTCVCLDVFNFTFEESKDLQAGERHEGMSVVDEALMNPHEQEKVQDSPFRRIFRSFSRRQKETKPVEPNLINSREYLNESLLSSTELMKVQKQEKEAKVEQPMPTEEEQVTDAKFEESKKKLDSAVSWETLICGGSIKKRSRKTFHFDDETQDKGDELRNTTESLFGSSIEGDFDHLSSSNEHTESPAEGEGGSTWKSLKKLVTPKRKVRTKESGSPEQIPSDSEFSKDESSCSIKNLISRRKKRTSNGWQEHSSSDETGKGIATDTEDDDTPVVVPLSEYEIMEPENLKEITESTGKFTIKKEMYPMTEEDNSNGKNLSLTLSYAGGPSFIPNPPNYVEDLTEFISKHQQLSDIPEEGIIEESVQTPVSSTEWTTQDDTLAEDIIELTADAVTAPEPTTDHFNEDENTEMPDSRRDTPTPAKDHSSYLPRSQSPITDYLHMFLIHSLPYLNPQIPGDGAAH</sequence>
<dbReference type="PANTHER" id="PTHR23209">
    <property type="entry name" value="A-KINASE ANCHOR PROTEIN 12"/>
    <property type="match status" value="1"/>
</dbReference>
<feature type="region of interest" description="Disordered" evidence="6">
    <location>
        <begin position="264"/>
        <end position="293"/>
    </location>
</feature>
<evidence type="ECO:0000256" key="3">
    <source>
        <dbReference type="ARBA" id="ARBA00022860"/>
    </source>
</evidence>
<evidence type="ECO:0000256" key="6">
    <source>
        <dbReference type="SAM" id="MobiDB-lite"/>
    </source>
</evidence>
<feature type="compositionally biased region" description="Basic and acidic residues" evidence="6">
    <location>
        <begin position="27"/>
        <end position="60"/>
    </location>
</feature>
<feature type="region of interest" description="Disordered" evidence="6">
    <location>
        <begin position="690"/>
        <end position="729"/>
    </location>
</feature>
<evidence type="ECO:0000256" key="2">
    <source>
        <dbReference type="ARBA" id="ARBA00022553"/>
    </source>
</evidence>